<dbReference type="SUPFAM" id="SSF52540">
    <property type="entry name" value="P-loop containing nucleoside triphosphate hydrolases"/>
    <property type="match status" value="1"/>
</dbReference>
<dbReference type="InterPro" id="IPR045055">
    <property type="entry name" value="DNA2/NAM7-like"/>
</dbReference>
<dbReference type="GO" id="GO:0005694">
    <property type="term" value="C:chromosome"/>
    <property type="evidence" value="ECO:0007669"/>
    <property type="project" value="UniProtKB-ARBA"/>
</dbReference>
<dbReference type="Pfam" id="PF20073">
    <property type="entry name" value="DUF6469"/>
    <property type="match status" value="1"/>
</dbReference>
<name>A0ABD0V5F2_DENTH</name>
<dbReference type="Pfam" id="PF13087">
    <property type="entry name" value="AAA_12"/>
    <property type="match status" value="2"/>
</dbReference>
<evidence type="ECO:0000313" key="10">
    <source>
        <dbReference type="Proteomes" id="UP001552299"/>
    </source>
</evidence>
<dbReference type="GO" id="GO:0016787">
    <property type="term" value="F:hydrolase activity"/>
    <property type="evidence" value="ECO:0007669"/>
    <property type="project" value="UniProtKB-KW"/>
</dbReference>
<dbReference type="GO" id="GO:0004386">
    <property type="term" value="F:helicase activity"/>
    <property type="evidence" value="ECO:0007669"/>
    <property type="project" value="UniProtKB-KW"/>
</dbReference>
<evidence type="ECO:0000259" key="8">
    <source>
        <dbReference type="Pfam" id="PF20073"/>
    </source>
</evidence>
<evidence type="ECO:0000256" key="1">
    <source>
        <dbReference type="ARBA" id="ARBA00022741"/>
    </source>
</evidence>
<evidence type="ECO:0000259" key="6">
    <source>
        <dbReference type="Pfam" id="PF13086"/>
    </source>
</evidence>
<dbReference type="GO" id="GO:0005524">
    <property type="term" value="F:ATP binding"/>
    <property type="evidence" value="ECO:0007669"/>
    <property type="project" value="UniProtKB-KW"/>
</dbReference>
<dbReference type="InterPro" id="IPR041677">
    <property type="entry name" value="DNA2/NAM7_AAA_11"/>
</dbReference>
<keyword evidence="10" id="KW-1185">Reference proteome</keyword>
<feature type="domain" description="DUF6469" evidence="8">
    <location>
        <begin position="118"/>
        <end position="210"/>
    </location>
</feature>
<keyword evidence="2" id="KW-0378">Hydrolase</keyword>
<dbReference type="PANTHER" id="PTHR10887:SF515">
    <property type="entry name" value="P-LOOP CONTAINING NUCLEOSIDE TRIPHOSPHATE HYDROLASES SUPERFAMILY PROTEIN"/>
    <property type="match status" value="1"/>
</dbReference>
<keyword evidence="3" id="KW-0347">Helicase</keyword>
<feature type="region of interest" description="Disordered" evidence="5">
    <location>
        <begin position="1"/>
        <end position="21"/>
    </location>
</feature>
<accession>A0ABD0V5F2</accession>
<evidence type="ECO:0000313" key="9">
    <source>
        <dbReference type="EMBL" id="KAL0920282.1"/>
    </source>
</evidence>
<evidence type="ECO:0000259" key="7">
    <source>
        <dbReference type="Pfam" id="PF13087"/>
    </source>
</evidence>
<gene>
    <name evidence="9" type="ORF">M5K25_009405</name>
</gene>
<dbReference type="Pfam" id="PF13086">
    <property type="entry name" value="AAA_11"/>
    <property type="match status" value="1"/>
</dbReference>
<evidence type="ECO:0000256" key="2">
    <source>
        <dbReference type="ARBA" id="ARBA00022801"/>
    </source>
</evidence>
<keyword evidence="1" id="KW-0547">Nucleotide-binding</keyword>
<dbReference type="InterPro" id="IPR047187">
    <property type="entry name" value="SF1_C_Upf1"/>
</dbReference>
<dbReference type="InterPro" id="IPR041679">
    <property type="entry name" value="DNA2/NAM7-like_C"/>
</dbReference>
<dbReference type="InterPro" id="IPR045529">
    <property type="entry name" value="DUF6469"/>
</dbReference>
<sequence>MISYGIADDDDKDFLEKRRPKEKNEKQSSLVQIMFSWSLSDVFNRDLFKAKVQKIPQTFTSLEHYFGSFTTPLIEETHEDLRSSLENFSDATAHVELQSIRMQKPKQLFYRIKIKKANVENGSYQPMNGDIFVLTRTKPRDLSDLTRNATSYILGYVDRSKYSDDKLDFHEYFVELSCKLEIRSNRESFFISFLLNMTTSIRIWNSLNLKVAKERNLSIINEIVSYISTVRKASSSPPSSPKMFLNACVSNNLERFNLNYSQKYAVQDCLSMREKNYKQDHIKLIWGPPGTGKTKTTSTLLFALLQQGCRTLICAPTNTAVVEVASRFYKLFKYEKSMGKPNFSINFSNGDIILFGNSTRMKIDDDLSEIFLEHRAEILLEKCFNRVTGWRHLVGTMIDFLENAASQYKQYVENEMRKNNEKKKKNKKEILTVKTFNEYALMQYHCRAKQLEECIKVLCNGLPRTSIPYTIFKYMNIAIDLMKVFKNVLISASASNVDLKKLFKSKVEEGNEKLQCVDPSTYFAGYLSIKVRLRKAKTFLWQLLRHLSREFNLPNTYNQAIVEKFCLKKATLIFCTACSSFRLRNIKMRNPLKFLVVDEAAQLKECESLIPLQISGIENVVLIGDEIQLPAMVKSKISEMAGYGRSLFERLSSLGQEKNLLNIQYRMHPSISKFPNSNFYENKISDGENVLVANYQKQYLSGLLYGPYSFINIGCGKEVTDKDGRSKKNLIEVEVVAKIVEKLFKDAEQRSEPNENASRHPLFDTAARSCSVLGDVAAPVSPLDISKRTNQKLSVGVVSPYTAQVFSINEKIGKKYDLSDYFSVKVRSIDGFQGSEEDVIIFSTVRSNKSGSLGFLDNFQRTNVALTRAKHCLWILGNEATLSRNESIWSKIICDAKKRRCFHSANDDKDLSKAIFEACIKFDVLDNLLNMDSLQISKTKRFDCPSRSYPQQWIARERKKGNLSVT</sequence>
<feature type="domain" description="DNA2/NAM7 helicase-like C-terminal" evidence="7">
    <location>
        <begin position="787"/>
        <end position="879"/>
    </location>
</feature>
<dbReference type="Proteomes" id="UP001552299">
    <property type="component" value="Unassembled WGS sequence"/>
</dbReference>
<dbReference type="PANTHER" id="PTHR10887">
    <property type="entry name" value="DNA2/NAM7 HELICASE FAMILY"/>
    <property type="match status" value="1"/>
</dbReference>
<protein>
    <submittedName>
        <fullName evidence="9">Uncharacterized protein</fullName>
    </submittedName>
</protein>
<proteinExistence type="predicted"/>
<feature type="domain" description="DNA2/NAM7 helicase-like C-terminal" evidence="7">
    <location>
        <begin position="643"/>
        <end position="750"/>
    </location>
</feature>
<evidence type="ECO:0000256" key="5">
    <source>
        <dbReference type="SAM" id="MobiDB-lite"/>
    </source>
</evidence>
<dbReference type="EMBL" id="JANQDX010000008">
    <property type="protein sequence ID" value="KAL0920282.1"/>
    <property type="molecule type" value="Genomic_DNA"/>
</dbReference>
<dbReference type="AlphaFoldDB" id="A0ABD0V5F2"/>
<evidence type="ECO:0000256" key="3">
    <source>
        <dbReference type="ARBA" id="ARBA00022806"/>
    </source>
</evidence>
<comment type="caution">
    <text evidence="9">The sequence shown here is derived from an EMBL/GenBank/DDBJ whole genome shotgun (WGS) entry which is preliminary data.</text>
</comment>
<keyword evidence="4" id="KW-0067">ATP-binding</keyword>
<organism evidence="9 10">
    <name type="scientific">Dendrobium thyrsiflorum</name>
    <name type="common">Pinecone-like raceme dendrobium</name>
    <name type="synonym">Orchid</name>
    <dbReference type="NCBI Taxonomy" id="117978"/>
    <lineage>
        <taxon>Eukaryota</taxon>
        <taxon>Viridiplantae</taxon>
        <taxon>Streptophyta</taxon>
        <taxon>Embryophyta</taxon>
        <taxon>Tracheophyta</taxon>
        <taxon>Spermatophyta</taxon>
        <taxon>Magnoliopsida</taxon>
        <taxon>Liliopsida</taxon>
        <taxon>Asparagales</taxon>
        <taxon>Orchidaceae</taxon>
        <taxon>Epidendroideae</taxon>
        <taxon>Malaxideae</taxon>
        <taxon>Dendrobiinae</taxon>
        <taxon>Dendrobium</taxon>
    </lineage>
</organism>
<evidence type="ECO:0000256" key="4">
    <source>
        <dbReference type="ARBA" id="ARBA00022840"/>
    </source>
</evidence>
<feature type="domain" description="DNA2/NAM7 helicase helicase" evidence="6">
    <location>
        <begin position="257"/>
        <end position="636"/>
    </location>
</feature>
<dbReference type="InterPro" id="IPR027417">
    <property type="entry name" value="P-loop_NTPase"/>
</dbReference>
<dbReference type="Gene3D" id="3.40.50.300">
    <property type="entry name" value="P-loop containing nucleotide triphosphate hydrolases"/>
    <property type="match status" value="2"/>
</dbReference>
<reference evidence="9 10" key="1">
    <citation type="journal article" date="2024" name="Plant Biotechnol. J.">
        <title>Dendrobium thyrsiflorum genome and its molecular insights into genes involved in important horticultural traits.</title>
        <authorList>
            <person name="Chen B."/>
            <person name="Wang J.Y."/>
            <person name="Zheng P.J."/>
            <person name="Li K.L."/>
            <person name="Liang Y.M."/>
            <person name="Chen X.F."/>
            <person name="Zhang C."/>
            <person name="Zhao X."/>
            <person name="He X."/>
            <person name="Zhang G.Q."/>
            <person name="Liu Z.J."/>
            <person name="Xu Q."/>
        </authorList>
    </citation>
    <scope>NUCLEOTIDE SEQUENCE [LARGE SCALE GENOMIC DNA]</scope>
    <source>
        <strain evidence="9">GZMU011</strain>
    </source>
</reference>
<dbReference type="FunFam" id="3.40.50.300:FF:000326">
    <property type="entry name" value="P-loop containing nucleoside triphosphate hydrolase"/>
    <property type="match status" value="1"/>
</dbReference>
<dbReference type="CDD" id="cd18808">
    <property type="entry name" value="SF1_C_Upf1"/>
    <property type="match status" value="1"/>
</dbReference>